<dbReference type="Proteomes" id="UP000054477">
    <property type="component" value="Unassembled WGS sequence"/>
</dbReference>
<dbReference type="HOGENOM" id="CLU_003703_0_0_1"/>
<evidence type="ECO:0000313" key="4">
    <source>
        <dbReference type="Proteomes" id="UP000054477"/>
    </source>
</evidence>
<proteinExistence type="predicted"/>
<gene>
    <name evidence="3" type="ORF">K443DRAFT_8710</name>
</gene>
<sequence length="324" mass="37179">MPAASLMLDEAEELQGQLPEAERAHMEVEHQALWLPSALPPSHRKHNCNQRLIEIETQLRRAECNDTLDKIRSLQRGRLSFISFRNRHVRGQNPSTRAQDTIDRLEDKSKALALKYRDARAALYALLGPGEWERELRELNHGDLTTPDGHEISIEDPNDPIGPDGRPLSMSKKKKKILKLGLGEGRRAVSWIWTSTAAIGDGSDKVLHEAVRIEWVKARARHLRWWEEVHLLCEEMRRVRKTLEWRAAWWKERSEGWDGLDEATEEGVKVYASRQASIQCSLHKQFSRLWDKPLTPLVSSDDTGEAPSTYVDPVLESLVEEDVE</sequence>
<keyword evidence="1" id="KW-0175">Coiled coil</keyword>
<feature type="coiled-coil region" evidence="1">
    <location>
        <begin position="4"/>
        <end position="65"/>
    </location>
</feature>
<dbReference type="STRING" id="1095629.A0A0C9XT40"/>
<feature type="region of interest" description="Disordered" evidence="2">
    <location>
        <begin position="146"/>
        <end position="168"/>
    </location>
</feature>
<dbReference type="AlphaFoldDB" id="A0A0C9XT40"/>
<accession>A0A0C9XT40</accession>
<keyword evidence="4" id="KW-1185">Reference proteome</keyword>
<reference evidence="3 4" key="1">
    <citation type="submission" date="2014-04" db="EMBL/GenBank/DDBJ databases">
        <authorList>
            <consortium name="DOE Joint Genome Institute"/>
            <person name="Kuo A."/>
            <person name="Kohler A."/>
            <person name="Nagy L.G."/>
            <person name="Floudas D."/>
            <person name="Copeland A."/>
            <person name="Barry K.W."/>
            <person name="Cichocki N."/>
            <person name="Veneault-Fourrey C."/>
            <person name="LaButti K."/>
            <person name="Lindquist E.A."/>
            <person name="Lipzen A."/>
            <person name="Lundell T."/>
            <person name="Morin E."/>
            <person name="Murat C."/>
            <person name="Sun H."/>
            <person name="Tunlid A."/>
            <person name="Henrissat B."/>
            <person name="Grigoriev I.V."/>
            <person name="Hibbett D.S."/>
            <person name="Martin F."/>
            <person name="Nordberg H.P."/>
            <person name="Cantor M.N."/>
            <person name="Hua S.X."/>
        </authorList>
    </citation>
    <scope>NUCLEOTIDE SEQUENCE [LARGE SCALE GENOMIC DNA]</scope>
    <source>
        <strain evidence="3 4">LaAM-08-1</strain>
    </source>
</reference>
<reference evidence="4" key="2">
    <citation type="submission" date="2015-01" db="EMBL/GenBank/DDBJ databases">
        <title>Evolutionary Origins and Diversification of the Mycorrhizal Mutualists.</title>
        <authorList>
            <consortium name="DOE Joint Genome Institute"/>
            <consortium name="Mycorrhizal Genomics Consortium"/>
            <person name="Kohler A."/>
            <person name="Kuo A."/>
            <person name="Nagy L.G."/>
            <person name="Floudas D."/>
            <person name="Copeland A."/>
            <person name="Barry K.W."/>
            <person name="Cichocki N."/>
            <person name="Veneault-Fourrey C."/>
            <person name="LaButti K."/>
            <person name="Lindquist E.A."/>
            <person name="Lipzen A."/>
            <person name="Lundell T."/>
            <person name="Morin E."/>
            <person name="Murat C."/>
            <person name="Riley R."/>
            <person name="Ohm R."/>
            <person name="Sun H."/>
            <person name="Tunlid A."/>
            <person name="Henrissat B."/>
            <person name="Grigoriev I.V."/>
            <person name="Hibbett D.S."/>
            <person name="Martin F."/>
        </authorList>
    </citation>
    <scope>NUCLEOTIDE SEQUENCE [LARGE SCALE GENOMIC DNA]</scope>
    <source>
        <strain evidence="4">LaAM-08-1</strain>
    </source>
</reference>
<dbReference type="EMBL" id="KN838655">
    <property type="protein sequence ID" value="KIJ99042.1"/>
    <property type="molecule type" value="Genomic_DNA"/>
</dbReference>
<organism evidence="3 4">
    <name type="scientific">Laccaria amethystina LaAM-08-1</name>
    <dbReference type="NCBI Taxonomy" id="1095629"/>
    <lineage>
        <taxon>Eukaryota</taxon>
        <taxon>Fungi</taxon>
        <taxon>Dikarya</taxon>
        <taxon>Basidiomycota</taxon>
        <taxon>Agaricomycotina</taxon>
        <taxon>Agaricomycetes</taxon>
        <taxon>Agaricomycetidae</taxon>
        <taxon>Agaricales</taxon>
        <taxon>Agaricineae</taxon>
        <taxon>Hydnangiaceae</taxon>
        <taxon>Laccaria</taxon>
    </lineage>
</organism>
<evidence type="ECO:0000313" key="3">
    <source>
        <dbReference type="EMBL" id="KIJ99042.1"/>
    </source>
</evidence>
<name>A0A0C9XT40_9AGAR</name>
<protein>
    <submittedName>
        <fullName evidence="3">Uncharacterized protein</fullName>
    </submittedName>
</protein>
<dbReference type="OrthoDB" id="3062870at2759"/>
<evidence type="ECO:0000256" key="1">
    <source>
        <dbReference type="SAM" id="Coils"/>
    </source>
</evidence>
<evidence type="ECO:0000256" key="2">
    <source>
        <dbReference type="SAM" id="MobiDB-lite"/>
    </source>
</evidence>